<protein>
    <submittedName>
        <fullName evidence="5">NAD-dependent succinate-semialdehyde dehydrogenase</fullName>
    </submittedName>
</protein>
<dbReference type="RefSeq" id="WP_377376876.1">
    <property type="nucleotide sequence ID" value="NZ_JBHSSW010000005.1"/>
</dbReference>
<evidence type="ECO:0000256" key="1">
    <source>
        <dbReference type="ARBA" id="ARBA00009986"/>
    </source>
</evidence>
<gene>
    <name evidence="5" type="ORF">ACFQDM_06190</name>
</gene>
<comment type="caution">
    <text evidence="5">The sequence shown here is derived from an EMBL/GenBank/DDBJ whole genome shotgun (WGS) entry which is preliminary data.</text>
</comment>
<feature type="domain" description="Aldehyde dehydrogenase" evidence="4">
    <location>
        <begin position="5"/>
        <end position="451"/>
    </location>
</feature>
<evidence type="ECO:0000256" key="2">
    <source>
        <dbReference type="ARBA" id="ARBA00022857"/>
    </source>
</evidence>
<dbReference type="InterPro" id="IPR015590">
    <property type="entry name" value="Aldehyde_DH_dom"/>
</dbReference>
<dbReference type="Pfam" id="PF00171">
    <property type="entry name" value="Aldedh"/>
    <property type="match status" value="1"/>
</dbReference>
<dbReference type="InterPro" id="IPR016163">
    <property type="entry name" value="Ald_DH_C"/>
</dbReference>
<sequence length="454" mass="49312">MIISQNPATEEEIERFDGMSEQDVEEALVKAHALFPTFSSRKKLSERTERLTALGELLRQNKDELAKLMTLEMGKPITQAKAEVEKSATCCDYYAKNAEAILKDRVIESDNKSSYVRWLPIGPVLAVMPWNFPLWQVIRFAAPALAAGNVCLLKHASNVPKMALRIEELCLEAGFPVGAFQTLLIGSGMVEGVIQDSRVKGVTLTGSEPAGRAVAERAGANLKPSVLELGGADPFIIMPSADLDAAVKTAVKARTQNTGQSCIAAKRFIVHEKIHAAFLDKFIHALEKLKVDNPLFEDTDIGPLATKDIRDELAEQVDTSVRAGADIAFQGKAPEGPGHWYPPTVLIDIPEDCPAAIEELFGPVASVFKVESLDEAIDLANSSRFGLGSAAWTKEKSEQAEFIDRLEAGFTAINGMTTSDPRLPFGGIKDSGYGRELSNLGMREFLNAKTITVN</sequence>
<dbReference type="Proteomes" id="UP001596303">
    <property type="component" value="Unassembled WGS sequence"/>
</dbReference>
<dbReference type="InterPro" id="IPR016161">
    <property type="entry name" value="Ald_DH/histidinol_DH"/>
</dbReference>
<reference evidence="6" key="1">
    <citation type="journal article" date="2019" name="Int. J. Syst. Evol. Microbiol.">
        <title>The Global Catalogue of Microorganisms (GCM) 10K type strain sequencing project: providing services to taxonomists for standard genome sequencing and annotation.</title>
        <authorList>
            <consortium name="The Broad Institute Genomics Platform"/>
            <consortium name="The Broad Institute Genome Sequencing Center for Infectious Disease"/>
            <person name="Wu L."/>
            <person name="Ma J."/>
        </authorList>
    </citation>
    <scope>NUCLEOTIDE SEQUENCE [LARGE SCALE GENOMIC DNA]</scope>
    <source>
        <strain evidence="6">CGMCC-1.15741</strain>
    </source>
</reference>
<evidence type="ECO:0000256" key="3">
    <source>
        <dbReference type="ARBA" id="ARBA00023002"/>
    </source>
</evidence>
<dbReference type="InterPro" id="IPR044148">
    <property type="entry name" value="ALDH_GabD1-like"/>
</dbReference>
<organism evidence="5 6">
    <name type="scientific">Ponticaulis profundi</name>
    <dbReference type="NCBI Taxonomy" id="2665222"/>
    <lineage>
        <taxon>Bacteria</taxon>
        <taxon>Pseudomonadati</taxon>
        <taxon>Pseudomonadota</taxon>
        <taxon>Alphaproteobacteria</taxon>
        <taxon>Hyphomonadales</taxon>
        <taxon>Hyphomonadaceae</taxon>
        <taxon>Ponticaulis</taxon>
    </lineage>
</organism>
<keyword evidence="2" id="KW-0521">NADP</keyword>
<evidence type="ECO:0000313" key="6">
    <source>
        <dbReference type="Proteomes" id="UP001596303"/>
    </source>
</evidence>
<proteinExistence type="inferred from homology"/>
<dbReference type="CDD" id="cd07100">
    <property type="entry name" value="ALDH_SSADH1_GabD1"/>
    <property type="match status" value="1"/>
</dbReference>
<evidence type="ECO:0000259" key="4">
    <source>
        <dbReference type="Pfam" id="PF00171"/>
    </source>
</evidence>
<accession>A0ABW1S8V3</accession>
<keyword evidence="6" id="KW-1185">Reference proteome</keyword>
<comment type="similarity">
    <text evidence="1">Belongs to the aldehyde dehydrogenase family.</text>
</comment>
<dbReference type="Gene3D" id="3.40.605.10">
    <property type="entry name" value="Aldehyde Dehydrogenase, Chain A, domain 1"/>
    <property type="match status" value="1"/>
</dbReference>
<dbReference type="PANTHER" id="PTHR43217:SF1">
    <property type="entry name" value="SUCCINATE SEMIALDEHYDE DEHYDROGENASE [NAD(P)+] SAD"/>
    <property type="match status" value="1"/>
</dbReference>
<dbReference type="EMBL" id="JBHSSW010000005">
    <property type="protein sequence ID" value="MFC6197659.1"/>
    <property type="molecule type" value="Genomic_DNA"/>
</dbReference>
<dbReference type="Gene3D" id="3.40.309.10">
    <property type="entry name" value="Aldehyde Dehydrogenase, Chain A, domain 2"/>
    <property type="match status" value="1"/>
</dbReference>
<evidence type="ECO:0000313" key="5">
    <source>
        <dbReference type="EMBL" id="MFC6197659.1"/>
    </source>
</evidence>
<dbReference type="InterPro" id="IPR047110">
    <property type="entry name" value="GABD/Sad-like"/>
</dbReference>
<keyword evidence="3" id="KW-0560">Oxidoreductase</keyword>
<dbReference type="InterPro" id="IPR016162">
    <property type="entry name" value="Ald_DH_N"/>
</dbReference>
<name>A0ABW1S8V3_9PROT</name>
<dbReference type="SUPFAM" id="SSF53720">
    <property type="entry name" value="ALDH-like"/>
    <property type="match status" value="1"/>
</dbReference>
<dbReference type="PANTHER" id="PTHR43217">
    <property type="entry name" value="SUCCINATE SEMIALDEHYDE DEHYDROGENASE [NAD(P)+] SAD"/>
    <property type="match status" value="1"/>
</dbReference>